<protein>
    <submittedName>
        <fullName evidence="1">DUF5085 family protein</fullName>
    </submittedName>
</protein>
<dbReference type="Pfam" id="PF16895">
    <property type="entry name" value="DUF5085"/>
    <property type="match status" value="1"/>
</dbReference>
<gene>
    <name evidence="1" type="ORF">D3H55_19120</name>
</gene>
<dbReference type="InterPro" id="IPR031664">
    <property type="entry name" value="DUF5085"/>
</dbReference>
<organism evidence="1 2">
    <name type="scientific">Bacillus salacetis</name>
    <dbReference type="NCBI Taxonomy" id="2315464"/>
    <lineage>
        <taxon>Bacteria</taxon>
        <taxon>Bacillati</taxon>
        <taxon>Bacillota</taxon>
        <taxon>Bacilli</taxon>
        <taxon>Bacillales</taxon>
        <taxon>Bacillaceae</taxon>
        <taxon>Bacillus</taxon>
    </lineage>
</organism>
<dbReference type="AlphaFoldDB" id="A0A3A1QQI3"/>
<evidence type="ECO:0000313" key="2">
    <source>
        <dbReference type="Proteomes" id="UP000265801"/>
    </source>
</evidence>
<reference evidence="1 2" key="1">
    <citation type="submission" date="2018-09" db="EMBL/GenBank/DDBJ databases">
        <title>Bacillus saliacetes sp. nov., isolated from Thai shrimp paste (Ka-pi).</title>
        <authorList>
            <person name="Daroonpunt R."/>
            <person name="Tanasupawat S."/>
            <person name="Yiamsombut S."/>
        </authorList>
    </citation>
    <scope>NUCLEOTIDE SEQUENCE [LARGE SCALE GENOMIC DNA]</scope>
    <source>
        <strain evidence="1 2">SKP7-4</strain>
    </source>
</reference>
<accession>A0A3A1QQI3</accession>
<proteinExistence type="predicted"/>
<evidence type="ECO:0000313" key="1">
    <source>
        <dbReference type="EMBL" id="RIW29375.1"/>
    </source>
</evidence>
<dbReference type="Proteomes" id="UP000265801">
    <property type="component" value="Unassembled WGS sequence"/>
</dbReference>
<comment type="caution">
    <text evidence="1">The sequence shown here is derived from an EMBL/GenBank/DDBJ whole genome shotgun (WGS) entry which is preliminary data.</text>
</comment>
<dbReference type="OrthoDB" id="2452656at2"/>
<keyword evidence="2" id="KW-1185">Reference proteome</keyword>
<name>A0A3A1QQI3_9BACI</name>
<dbReference type="EMBL" id="QXIR01000033">
    <property type="protein sequence ID" value="RIW29375.1"/>
    <property type="molecule type" value="Genomic_DNA"/>
</dbReference>
<sequence length="150" mass="17991">MVHDQHAITYKNVASKLYRFLPEEINLAFEDFEELLTKHGYHTTGEMFFAIMSNPFDELMVAEIFFVMEEDRMELRKDENVNFRSYFFVKEMVMTRALEEFEMSSQEKFWEILNYIKTKDQVQTTPIFVDYKQTTKGTTFVEMSAGMSRY</sequence>